<accession>A0A061DAX6</accession>
<evidence type="ECO:0000313" key="2">
    <source>
        <dbReference type="Proteomes" id="UP000033188"/>
    </source>
</evidence>
<dbReference type="KEGG" id="bbig:BBBOND_0310500"/>
<dbReference type="Proteomes" id="UP000033188">
    <property type="component" value="Chromosome 3"/>
</dbReference>
<sequence length="68" mass="6815">MASVLAALRVNERLAEGTGSGSGSVAVGECLHRLRRLGAAVVEGTGRGSGTCCSWLRGVGLGGEDDEV</sequence>
<name>A0A061DAX6_BABBI</name>
<dbReference type="VEuPathDB" id="PiroplasmaDB:BBBOND_0310500"/>
<protein>
    <submittedName>
        <fullName evidence="1">Uncharacterized protein</fullName>
    </submittedName>
</protein>
<dbReference type="RefSeq" id="XP_012769333.1">
    <property type="nucleotide sequence ID" value="XM_012913879.1"/>
</dbReference>
<dbReference type="AlphaFoldDB" id="A0A061DAX6"/>
<organism evidence="1 2">
    <name type="scientific">Babesia bigemina</name>
    <dbReference type="NCBI Taxonomy" id="5866"/>
    <lineage>
        <taxon>Eukaryota</taxon>
        <taxon>Sar</taxon>
        <taxon>Alveolata</taxon>
        <taxon>Apicomplexa</taxon>
        <taxon>Aconoidasida</taxon>
        <taxon>Piroplasmida</taxon>
        <taxon>Babesiidae</taxon>
        <taxon>Babesia</taxon>
    </lineage>
</organism>
<dbReference type="EMBL" id="LK391709">
    <property type="protein sequence ID" value="CDR97147.1"/>
    <property type="molecule type" value="Genomic_DNA"/>
</dbReference>
<proteinExistence type="predicted"/>
<dbReference type="GeneID" id="24565688"/>
<evidence type="ECO:0000313" key="1">
    <source>
        <dbReference type="EMBL" id="CDR97147.1"/>
    </source>
</evidence>
<gene>
    <name evidence="1" type="ORF">BBBOND_0310500</name>
</gene>
<keyword evidence="2" id="KW-1185">Reference proteome</keyword>
<reference evidence="2" key="1">
    <citation type="journal article" date="2014" name="Nucleic Acids Res.">
        <title>The evolutionary dynamics of variant antigen genes in Babesia reveal a history of genomic innovation underlying host-parasite interaction.</title>
        <authorList>
            <person name="Jackson A.P."/>
            <person name="Otto T.D."/>
            <person name="Darby A."/>
            <person name="Ramaprasad A."/>
            <person name="Xia D."/>
            <person name="Echaide I.E."/>
            <person name="Farber M."/>
            <person name="Gahlot S."/>
            <person name="Gamble J."/>
            <person name="Gupta D."/>
            <person name="Gupta Y."/>
            <person name="Jackson L."/>
            <person name="Malandrin L."/>
            <person name="Malas T.B."/>
            <person name="Moussa E."/>
            <person name="Nair M."/>
            <person name="Reid A.J."/>
            <person name="Sanders M."/>
            <person name="Sharma J."/>
            <person name="Tracey A."/>
            <person name="Quail M.A."/>
            <person name="Weir W."/>
            <person name="Wastling J.M."/>
            <person name="Hall N."/>
            <person name="Willadsen P."/>
            <person name="Lingelbach K."/>
            <person name="Shiels B."/>
            <person name="Tait A."/>
            <person name="Berriman M."/>
            <person name="Allred D.R."/>
            <person name="Pain A."/>
        </authorList>
    </citation>
    <scope>NUCLEOTIDE SEQUENCE [LARGE SCALE GENOMIC DNA]</scope>
    <source>
        <strain evidence="2">Bond</strain>
    </source>
</reference>